<organism evidence="15 16">
    <name type="scientific">Psittacicella melopsittaci</name>
    <dbReference type="NCBI Taxonomy" id="2028576"/>
    <lineage>
        <taxon>Bacteria</taxon>
        <taxon>Pseudomonadati</taxon>
        <taxon>Pseudomonadota</taxon>
        <taxon>Gammaproteobacteria</taxon>
        <taxon>Pasteurellales</taxon>
        <taxon>Psittacicellaceae</taxon>
        <taxon>Psittacicella</taxon>
    </lineage>
</organism>
<evidence type="ECO:0000256" key="1">
    <source>
        <dbReference type="ARBA" id="ARBA00001970"/>
    </source>
</evidence>
<evidence type="ECO:0000313" key="15">
    <source>
        <dbReference type="EMBL" id="RIY31360.1"/>
    </source>
</evidence>
<dbReference type="GO" id="GO:0022904">
    <property type="term" value="P:respiratory electron transport chain"/>
    <property type="evidence" value="ECO:0007669"/>
    <property type="project" value="InterPro"/>
</dbReference>
<dbReference type="GO" id="GO:0009055">
    <property type="term" value="F:electron transfer activity"/>
    <property type="evidence" value="ECO:0007669"/>
    <property type="project" value="InterPro"/>
</dbReference>
<evidence type="ECO:0000256" key="13">
    <source>
        <dbReference type="SAM" id="Phobius"/>
    </source>
</evidence>
<comment type="cofactor">
    <cofactor evidence="1">
        <name>heme b</name>
        <dbReference type="ChEBI" id="CHEBI:60344"/>
    </cofactor>
</comment>
<reference evidence="15 16" key="1">
    <citation type="submission" date="2017-08" db="EMBL/GenBank/DDBJ databases">
        <title>Reclassification of Bisgaard taxon 37 and 44.</title>
        <authorList>
            <person name="Christensen H."/>
        </authorList>
    </citation>
    <scope>NUCLEOTIDE SEQUENCE [LARGE SCALE GENOMIC DNA]</scope>
    <source>
        <strain evidence="15 16">B96_4</strain>
    </source>
</reference>
<accession>A0A3A1Y1R8</accession>
<evidence type="ECO:0000256" key="2">
    <source>
        <dbReference type="ARBA" id="ARBA00004651"/>
    </source>
</evidence>
<feature type="transmembrane region" description="Helical" evidence="13">
    <location>
        <begin position="136"/>
        <end position="158"/>
    </location>
</feature>
<dbReference type="InterPro" id="IPR052168">
    <property type="entry name" value="Cytochrome_b561_oxidase"/>
</dbReference>
<keyword evidence="9 13" id="KW-1133">Transmembrane helix</keyword>
<comment type="caution">
    <text evidence="15">The sequence shown here is derived from an EMBL/GenBank/DDBJ whole genome shotgun (WGS) entry which is preliminary data.</text>
</comment>
<dbReference type="GO" id="GO:0046872">
    <property type="term" value="F:metal ion binding"/>
    <property type="evidence" value="ECO:0007669"/>
    <property type="project" value="UniProtKB-KW"/>
</dbReference>
<evidence type="ECO:0000256" key="11">
    <source>
        <dbReference type="ARBA" id="ARBA00023136"/>
    </source>
</evidence>
<sequence length="167" mass="18821">MSNPAKYPLVSRSLHWLILFAVVASYVTIFTGLYPWHFFFGALTLVLAVVRLVTMHVFAKAVPAIVPPINSLQKLVAKIVKILLALIFVLIPLTGILFRLYFGRNFMIFEWEIIPAGFITPNPEIGSFLRTWHVNLGWVGIGLIGLHSAAALFHHYVVKDNTLKRIL</sequence>
<name>A0A3A1Y1R8_9GAMM</name>
<dbReference type="PANTHER" id="PTHR30529">
    <property type="entry name" value="CYTOCHROME B561"/>
    <property type="match status" value="1"/>
</dbReference>
<dbReference type="GO" id="GO:0005886">
    <property type="term" value="C:plasma membrane"/>
    <property type="evidence" value="ECO:0007669"/>
    <property type="project" value="UniProtKB-SubCell"/>
</dbReference>
<dbReference type="InterPro" id="IPR011577">
    <property type="entry name" value="Cyt_b561_bac/Ni-Hgenase"/>
</dbReference>
<evidence type="ECO:0000256" key="6">
    <source>
        <dbReference type="ARBA" id="ARBA00022692"/>
    </source>
</evidence>
<dbReference type="OrthoDB" id="9793784at2"/>
<feature type="transmembrane region" description="Helical" evidence="13">
    <location>
        <begin position="79"/>
        <end position="102"/>
    </location>
</feature>
<feature type="domain" description="Cytochrome b561 bacterial/Ni-hydrogenase" evidence="14">
    <location>
        <begin position="7"/>
        <end position="167"/>
    </location>
</feature>
<comment type="similarity">
    <text evidence="12">Belongs to the cytochrome b561 family.</text>
</comment>
<dbReference type="Pfam" id="PF01292">
    <property type="entry name" value="Ni_hydr_CYTB"/>
    <property type="match status" value="1"/>
</dbReference>
<evidence type="ECO:0000256" key="10">
    <source>
        <dbReference type="ARBA" id="ARBA00023004"/>
    </source>
</evidence>
<dbReference type="AlphaFoldDB" id="A0A3A1Y1R8"/>
<evidence type="ECO:0000256" key="5">
    <source>
        <dbReference type="ARBA" id="ARBA00022617"/>
    </source>
</evidence>
<evidence type="ECO:0000256" key="4">
    <source>
        <dbReference type="ARBA" id="ARBA00022475"/>
    </source>
</evidence>
<evidence type="ECO:0000256" key="9">
    <source>
        <dbReference type="ARBA" id="ARBA00022989"/>
    </source>
</evidence>
<dbReference type="PANTHER" id="PTHR30529:SF3">
    <property type="entry name" value="CYTOCHROME B561 HOMOLOG 1"/>
    <property type="match status" value="1"/>
</dbReference>
<evidence type="ECO:0000256" key="3">
    <source>
        <dbReference type="ARBA" id="ARBA00022448"/>
    </source>
</evidence>
<dbReference type="GO" id="GO:0020037">
    <property type="term" value="F:heme binding"/>
    <property type="evidence" value="ECO:0007669"/>
    <property type="project" value="TreeGrafter"/>
</dbReference>
<keyword evidence="11 13" id="KW-0472">Membrane</keyword>
<evidence type="ECO:0000256" key="7">
    <source>
        <dbReference type="ARBA" id="ARBA00022723"/>
    </source>
</evidence>
<feature type="transmembrane region" description="Helical" evidence="13">
    <location>
        <begin position="36"/>
        <end position="58"/>
    </location>
</feature>
<dbReference type="RefSeq" id="WP_119497885.1">
    <property type="nucleotide sequence ID" value="NZ_NRJH01000072.1"/>
</dbReference>
<evidence type="ECO:0000313" key="16">
    <source>
        <dbReference type="Proteomes" id="UP000266258"/>
    </source>
</evidence>
<evidence type="ECO:0000259" key="14">
    <source>
        <dbReference type="Pfam" id="PF01292"/>
    </source>
</evidence>
<dbReference type="InterPro" id="IPR016174">
    <property type="entry name" value="Di-haem_cyt_TM"/>
</dbReference>
<proteinExistence type="inferred from homology"/>
<keyword evidence="5" id="KW-0349">Heme</keyword>
<keyword evidence="10" id="KW-0408">Iron</keyword>
<keyword evidence="4" id="KW-1003">Cell membrane</keyword>
<dbReference type="EMBL" id="NRJH01000072">
    <property type="protein sequence ID" value="RIY31360.1"/>
    <property type="molecule type" value="Genomic_DNA"/>
</dbReference>
<keyword evidence="3" id="KW-0813">Transport</keyword>
<protein>
    <recommendedName>
        <fullName evidence="14">Cytochrome b561 bacterial/Ni-hydrogenase domain-containing protein</fullName>
    </recommendedName>
</protein>
<dbReference type="Proteomes" id="UP000266258">
    <property type="component" value="Unassembled WGS sequence"/>
</dbReference>
<keyword evidence="16" id="KW-1185">Reference proteome</keyword>
<evidence type="ECO:0000256" key="8">
    <source>
        <dbReference type="ARBA" id="ARBA00022982"/>
    </source>
</evidence>
<keyword evidence="7" id="KW-0479">Metal-binding</keyword>
<keyword evidence="6 13" id="KW-0812">Transmembrane</keyword>
<dbReference type="SUPFAM" id="SSF81342">
    <property type="entry name" value="Transmembrane di-heme cytochromes"/>
    <property type="match status" value="1"/>
</dbReference>
<gene>
    <name evidence="15" type="ORF">CJP74_07580</name>
</gene>
<keyword evidence="8" id="KW-0249">Electron transport</keyword>
<evidence type="ECO:0000256" key="12">
    <source>
        <dbReference type="ARBA" id="ARBA00037975"/>
    </source>
</evidence>
<feature type="transmembrane region" description="Helical" evidence="13">
    <location>
        <begin position="12"/>
        <end position="30"/>
    </location>
</feature>
<comment type="subcellular location">
    <subcellularLocation>
        <location evidence="2">Cell membrane</location>
        <topology evidence="2">Multi-pass membrane protein</topology>
    </subcellularLocation>
</comment>